<feature type="modified residue" description="N6-(pyridoxal phosphate)lysine" evidence="15">
    <location>
        <position position="335"/>
    </location>
</feature>
<dbReference type="GO" id="GO:0051539">
    <property type="term" value="F:4 iron, 4 sulfur cluster binding"/>
    <property type="evidence" value="ECO:0007669"/>
    <property type="project" value="UniProtKB-KW"/>
</dbReference>
<proteinExistence type="inferred from homology"/>
<keyword evidence="7" id="KW-0949">S-adenosyl-L-methionine</keyword>
<evidence type="ECO:0000256" key="15">
    <source>
        <dbReference type="PIRSR" id="PIRSR603739-50"/>
    </source>
</evidence>
<evidence type="ECO:0000259" key="16">
    <source>
        <dbReference type="PROSITE" id="PS51918"/>
    </source>
</evidence>
<dbReference type="GO" id="GO:0046872">
    <property type="term" value="F:metal ion binding"/>
    <property type="evidence" value="ECO:0007669"/>
    <property type="project" value="UniProtKB-KW"/>
</dbReference>
<dbReference type="NCBIfam" id="TIGR00238">
    <property type="entry name" value="KamA family radical SAM protein"/>
    <property type="match status" value="1"/>
</dbReference>
<feature type="binding site" evidence="14">
    <location>
        <position position="127"/>
    </location>
    <ligand>
        <name>[4Fe-4S] cluster</name>
        <dbReference type="ChEBI" id="CHEBI:49883"/>
        <note>4Fe-4S-S-AdoMet</note>
    </ligand>
</feature>
<comment type="cofactor">
    <cofactor evidence="2 15">
        <name>pyridoxal 5'-phosphate</name>
        <dbReference type="ChEBI" id="CHEBI:597326"/>
    </cofactor>
</comment>
<reference evidence="17 18" key="1">
    <citation type="submission" date="2018-12" db="EMBL/GenBank/DDBJ databases">
        <authorList>
            <consortium name="Pathogen Informatics"/>
        </authorList>
    </citation>
    <scope>NUCLEOTIDE SEQUENCE [LARGE SCALE GENOMIC DNA]</scope>
    <source>
        <strain evidence="17 18">NCTC10665</strain>
    </source>
</reference>
<evidence type="ECO:0000256" key="5">
    <source>
        <dbReference type="ARBA" id="ARBA00022363"/>
    </source>
</evidence>
<feature type="binding site" evidence="14">
    <location>
        <position position="130"/>
    </location>
    <ligand>
        <name>[4Fe-4S] cluster</name>
        <dbReference type="ChEBI" id="CHEBI:49883"/>
        <note>4Fe-4S-S-AdoMet</note>
    </ligand>
</feature>
<evidence type="ECO:0000256" key="11">
    <source>
        <dbReference type="ARBA" id="ARBA00023014"/>
    </source>
</evidence>
<evidence type="ECO:0000313" key="18">
    <source>
        <dbReference type="Proteomes" id="UP000268879"/>
    </source>
</evidence>
<keyword evidence="8 14" id="KW-0479">Metal-binding</keyword>
<dbReference type="AlphaFoldDB" id="A0A3S4V8H0"/>
<dbReference type="InterPro" id="IPR022462">
    <property type="entry name" value="EpmB"/>
</dbReference>
<protein>
    <recommendedName>
        <fullName evidence="5">L-lysine 2,3-aminomutase</fullName>
    </recommendedName>
    <alternativeName>
        <fullName evidence="13">EF-P post-translational modification enzyme B</fullName>
    </alternativeName>
</protein>
<dbReference type="EMBL" id="LR134481">
    <property type="protein sequence ID" value="VEI29375.1"/>
    <property type="molecule type" value="Genomic_DNA"/>
</dbReference>
<dbReference type="InterPro" id="IPR007197">
    <property type="entry name" value="rSAM"/>
</dbReference>
<dbReference type="PROSITE" id="PS51918">
    <property type="entry name" value="RADICAL_SAM"/>
    <property type="match status" value="1"/>
</dbReference>
<dbReference type="SFLD" id="SFLDG01070">
    <property type="entry name" value="PLP-dependent"/>
    <property type="match status" value="1"/>
</dbReference>
<dbReference type="InterPro" id="IPR058240">
    <property type="entry name" value="rSAM_sf"/>
</dbReference>
<evidence type="ECO:0000313" key="17">
    <source>
        <dbReference type="EMBL" id="VEI29375.1"/>
    </source>
</evidence>
<evidence type="ECO:0000256" key="6">
    <source>
        <dbReference type="ARBA" id="ARBA00022485"/>
    </source>
</evidence>
<dbReference type="PIRSF" id="PIRSF004911">
    <property type="entry name" value="DUF160"/>
    <property type="match status" value="1"/>
</dbReference>
<evidence type="ECO:0000256" key="12">
    <source>
        <dbReference type="ARBA" id="ARBA00023235"/>
    </source>
</evidence>
<gene>
    <name evidence="17" type="primary">kamA</name>
    <name evidence="17" type="ORF">NCTC10665_00269</name>
</gene>
<dbReference type="InterPro" id="IPR003739">
    <property type="entry name" value="Lys_aminomutase/Glu_NH3_mut"/>
</dbReference>
<accession>A0A3S4V8H0</accession>
<keyword evidence="9 15" id="KW-0663">Pyridoxal phosphate</keyword>
<dbReference type="SUPFAM" id="SSF102114">
    <property type="entry name" value="Radical SAM enzymes"/>
    <property type="match status" value="1"/>
</dbReference>
<evidence type="ECO:0000256" key="2">
    <source>
        <dbReference type="ARBA" id="ARBA00001933"/>
    </source>
</evidence>
<evidence type="ECO:0000256" key="13">
    <source>
        <dbReference type="ARBA" id="ARBA00030756"/>
    </source>
</evidence>
<dbReference type="InterPro" id="IPR013785">
    <property type="entry name" value="Aldolase_TIM"/>
</dbReference>
<comment type="similarity">
    <text evidence="4">Belongs to the radical SAM superfamily. KamA family.</text>
</comment>
<keyword evidence="12 17" id="KW-0413">Isomerase</keyword>
<sequence length="340" mass="39221">MKVRILTRNIAIREEQNWLETLKNAISDPKILLKTLNLPIEDFAEDIAARKLFAMRVPLPFVEKMEKRNPKDPLFLQVMTDQQEFIEAEGFSQDPLDEQQKNAVPNILHKYQNRLLFMAKGGCAVNCRYCFRRHFPYDQNPGNKTSWQQAIDYIAAHPEIEEVIFSGGDPMMAKDSEWAWLLEHLEKIPHLQRLRIHSRLPVVIPERITDEFCDLLLKSPLQTVFVTHINHPNEIDEELALAMQKLVDAKATLLNQSVLLKEVNDNPHTLKALSDKLFQAGILPYYLHLLDKVQGASHFYISDEKALQIYKELQTLTSGYLVPKLAREIGGEPNKTLYTS</sequence>
<dbReference type="NCBIfam" id="TIGR03821">
    <property type="entry name" value="EFP_modif_epmB"/>
    <property type="match status" value="1"/>
</dbReference>
<keyword evidence="11 14" id="KW-0411">Iron-sulfur</keyword>
<feature type="domain" description="Radical SAM core" evidence="16">
    <location>
        <begin position="109"/>
        <end position="332"/>
    </location>
</feature>
<name>A0A3S4V8H0_HAEPA</name>
<comment type="catalytic activity">
    <reaction evidence="1">
        <text>L-lysine = D-beta-lysine</text>
        <dbReference type="Rhea" id="RHEA:44148"/>
        <dbReference type="ChEBI" id="CHEBI:32551"/>
        <dbReference type="ChEBI" id="CHEBI:84138"/>
    </reaction>
</comment>
<dbReference type="PANTHER" id="PTHR30538:SF1">
    <property type="entry name" value="L-LYSINE 2,3-AMINOMUTASE"/>
    <property type="match status" value="1"/>
</dbReference>
<dbReference type="Pfam" id="PF04055">
    <property type="entry name" value="Radical_SAM"/>
    <property type="match status" value="1"/>
</dbReference>
<evidence type="ECO:0000256" key="8">
    <source>
        <dbReference type="ARBA" id="ARBA00022723"/>
    </source>
</evidence>
<dbReference type="SFLD" id="SFLDF00314">
    <property type="entry name" value="L-lysine_2_3-aminomutase_(yjeK"/>
    <property type="match status" value="1"/>
</dbReference>
<evidence type="ECO:0000256" key="10">
    <source>
        <dbReference type="ARBA" id="ARBA00023004"/>
    </source>
</evidence>
<evidence type="ECO:0000256" key="7">
    <source>
        <dbReference type="ARBA" id="ARBA00022691"/>
    </source>
</evidence>
<dbReference type="PANTHER" id="PTHR30538">
    <property type="entry name" value="LYSINE 2,3-AMINOMUTASE-RELATED"/>
    <property type="match status" value="1"/>
</dbReference>
<evidence type="ECO:0000256" key="1">
    <source>
        <dbReference type="ARBA" id="ARBA00001352"/>
    </source>
</evidence>
<dbReference type="Proteomes" id="UP000268879">
    <property type="component" value="Chromosome"/>
</dbReference>
<feature type="binding site" evidence="14">
    <location>
        <position position="123"/>
    </location>
    <ligand>
        <name>[4Fe-4S] cluster</name>
        <dbReference type="ChEBI" id="CHEBI:49883"/>
        <note>4Fe-4S-S-AdoMet</note>
    </ligand>
</feature>
<evidence type="ECO:0000256" key="14">
    <source>
        <dbReference type="PIRSR" id="PIRSR004911-1"/>
    </source>
</evidence>
<dbReference type="CDD" id="cd01335">
    <property type="entry name" value="Radical_SAM"/>
    <property type="match status" value="1"/>
</dbReference>
<evidence type="ECO:0000256" key="4">
    <source>
        <dbReference type="ARBA" id="ARBA00008703"/>
    </source>
</evidence>
<comment type="cofactor">
    <cofactor evidence="3">
        <name>[4Fe-4S] cluster</name>
        <dbReference type="ChEBI" id="CHEBI:49883"/>
    </cofactor>
</comment>
<keyword evidence="6 14" id="KW-0004">4Fe-4S</keyword>
<keyword evidence="10" id="KW-0408">Iron</keyword>
<evidence type="ECO:0000256" key="3">
    <source>
        <dbReference type="ARBA" id="ARBA00001966"/>
    </source>
</evidence>
<organism evidence="17 18">
    <name type="scientific">Haemophilus parainfluenzae</name>
    <dbReference type="NCBI Taxonomy" id="729"/>
    <lineage>
        <taxon>Bacteria</taxon>
        <taxon>Pseudomonadati</taxon>
        <taxon>Pseudomonadota</taxon>
        <taxon>Gammaproteobacteria</taxon>
        <taxon>Pasteurellales</taxon>
        <taxon>Pasteurellaceae</taxon>
        <taxon>Haemophilus</taxon>
    </lineage>
</organism>
<dbReference type="SFLD" id="SFLDS00029">
    <property type="entry name" value="Radical_SAM"/>
    <property type="match status" value="1"/>
</dbReference>
<evidence type="ECO:0000256" key="9">
    <source>
        <dbReference type="ARBA" id="ARBA00022898"/>
    </source>
</evidence>
<dbReference type="Gene3D" id="3.20.20.70">
    <property type="entry name" value="Aldolase class I"/>
    <property type="match status" value="1"/>
</dbReference>
<dbReference type="GO" id="GO:0016853">
    <property type="term" value="F:isomerase activity"/>
    <property type="evidence" value="ECO:0007669"/>
    <property type="project" value="UniProtKB-KW"/>
</dbReference>